<feature type="signal peptide" evidence="1">
    <location>
        <begin position="1"/>
        <end position="29"/>
    </location>
</feature>
<evidence type="ECO:0000259" key="2">
    <source>
        <dbReference type="Pfam" id="PF19081"/>
    </source>
</evidence>
<feature type="chain" id="PRO_5020829761" evidence="1">
    <location>
        <begin position="30"/>
        <end position="1249"/>
    </location>
</feature>
<dbReference type="RefSeq" id="WP_128757245.1">
    <property type="nucleotide sequence ID" value="NZ_QOVM01000002.1"/>
</dbReference>
<keyword evidence="1" id="KW-0732">Signal</keyword>
<gene>
    <name evidence="3" type="ORF">DSM00_1356</name>
</gene>
<name>A0A4Q0PA86_9FLAO</name>
<dbReference type="Pfam" id="PF19081">
    <property type="entry name" value="Ig_7"/>
    <property type="match status" value="1"/>
</dbReference>
<feature type="domain" description="Ig-like" evidence="2">
    <location>
        <begin position="1071"/>
        <end position="1150"/>
    </location>
</feature>
<dbReference type="EMBL" id="QOVM01000002">
    <property type="protein sequence ID" value="RXG23740.1"/>
    <property type="molecule type" value="Genomic_DNA"/>
</dbReference>
<proteinExistence type="predicted"/>
<dbReference type="NCBIfam" id="TIGR04131">
    <property type="entry name" value="Bac_Flav_CTERM"/>
    <property type="match status" value="1"/>
</dbReference>
<keyword evidence="4" id="KW-1185">Reference proteome</keyword>
<dbReference type="Proteomes" id="UP000289238">
    <property type="component" value="Unassembled WGS sequence"/>
</dbReference>
<dbReference type="Pfam" id="PF13585">
    <property type="entry name" value="CHU_C"/>
    <property type="match status" value="1"/>
</dbReference>
<reference evidence="3 4" key="1">
    <citation type="submission" date="2018-07" db="EMBL/GenBank/DDBJ databases">
        <title>Leeuwenhoekiella genomics.</title>
        <authorList>
            <person name="Tahon G."/>
            <person name="Willems A."/>
        </authorList>
    </citation>
    <scope>NUCLEOTIDE SEQUENCE [LARGE SCALE GENOMIC DNA]</scope>
    <source>
        <strain evidence="3 4">LMG 22550</strain>
    </source>
</reference>
<accession>A0A4Q0PA86</accession>
<dbReference type="InterPro" id="IPR026341">
    <property type="entry name" value="T9SS_type_B"/>
</dbReference>
<sequence>MVKKITLLRKSILLSFLFISLGFSTAAYAQCAGQDANLSTCNKEVNQFIDLFAALGGSPERGGTWIDVDNTGGLNATTGILNTWQISSGGTFSYTYTNATCSQSATVTLALAGFPGQSNMLAVACDDNTRVNLFQFTGGSPAATTPGNWMLIDVNNERGDNVTTISNALTGRNFNALQAGTGTYTFRYTITDQPAIDCQSSSGSTSSLSSMVRLEVSPAPNAGNLDITTKTIFCETDDFSSLRNFDLRNVIVNEDEGGTWTESRTNEISNANDSFIDIQNIRDTYGVGIYSFTYTVEPINQICNESEITVDIVIEQVADFRNATLEFSFPEALDDVICEDTLPINPVVTITGDIADIPNGDYVMTYSVGTAPNTGTEIITVTMTDGIGTFNANPSFFTGVGIAELAITSIQDPNTEGTCISYIGDLRDTLTIIGLPNLSDIALSVNQPLCLEEDGVFNLSDAGTTPELELIDGSYSFTYSLSSGGVATTYTQNADVVSGMASITLASNALATADDYILTLLNVTNDAGCSTDTSVETNFTVNPKPNAETIAITVTDACENDLVTVTISDSAATPNLIDGVYDFNYEISGAINATNQVATQVTITNGTGSFDLPATLLVNGDSSLTLVGIVNTITTCEADNLTISTSDFTITPIPDASNALLAFADICEDNTGSLLITAPAIEIQDGTYTVLYDLSGANASSQNQSTVTFTAGVGTLEIPAVQLENAGTNTITITSLSTNVLNCEATGLPLTQDFEILPTPDLESTTITATDICLGENGQILFSNSNLADGSYEVEYELTGANLYSNLETVQFVQGNATLSLDASFLMNDGNTTFTIEAITNPLSNCANTTLYTTSFTINPIPELATESINASDICLAENGLVSISNATGLSDGDYSITYDLSGSNSSSNLSASVTVTNGSGVFEIPATVLTQLGITTVTITAVTNSTSCAPGTLNISNDFEIFDLPDATGVTLTTNDVCFGEAVSIAIDNASSLTNASYMVTFQLSGANTTQTITAELTFVSGSANLILDSELLTNAGNTTFEILDIQNFTTLCSASNLSAAPVQFNLEDPEIPTISTTGSIFCINDDPTVADLLANINSSFEVLVYDAPTNGNLISSTASLSANTTYYFAAQNTSTGCESSQRLAVTADLTGCDSVFIPEGFSPNGDGINDLFEMKNIDIIYPNYTIEIFNRNGSVVFKGNASIGPWNGQANQNRLGGNTLPNGTYFYIINYNNGQKSSKQGKVYLNR</sequence>
<protein>
    <submittedName>
        <fullName evidence="3">Gliding motility-associated-like protein</fullName>
    </submittedName>
</protein>
<evidence type="ECO:0000256" key="1">
    <source>
        <dbReference type="SAM" id="SignalP"/>
    </source>
</evidence>
<organism evidence="3 4">
    <name type="scientific">Leeuwenhoekiella aequorea</name>
    <dbReference type="NCBI Taxonomy" id="283736"/>
    <lineage>
        <taxon>Bacteria</taxon>
        <taxon>Pseudomonadati</taxon>
        <taxon>Bacteroidota</taxon>
        <taxon>Flavobacteriia</taxon>
        <taxon>Flavobacteriales</taxon>
        <taxon>Flavobacteriaceae</taxon>
        <taxon>Leeuwenhoekiella</taxon>
    </lineage>
</organism>
<dbReference type="AlphaFoldDB" id="A0A4Q0PA86"/>
<dbReference type="OrthoDB" id="1236981at2"/>
<evidence type="ECO:0000313" key="4">
    <source>
        <dbReference type="Proteomes" id="UP000289238"/>
    </source>
</evidence>
<dbReference type="InterPro" id="IPR044023">
    <property type="entry name" value="Ig_7"/>
</dbReference>
<evidence type="ECO:0000313" key="3">
    <source>
        <dbReference type="EMBL" id="RXG23740.1"/>
    </source>
</evidence>
<comment type="caution">
    <text evidence="3">The sequence shown here is derived from an EMBL/GenBank/DDBJ whole genome shotgun (WGS) entry which is preliminary data.</text>
</comment>